<dbReference type="InterPro" id="IPR036249">
    <property type="entry name" value="Thioredoxin-like_sf"/>
</dbReference>
<dbReference type="Pfam" id="PF06999">
    <property type="entry name" value="Suc_Fer-like"/>
    <property type="match status" value="1"/>
</dbReference>
<name>A0ABX1JF44_9PSEU</name>
<protein>
    <submittedName>
        <fullName evidence="1">Sucrase ferredoxin</fullName>
    </submittedName>
</protein>
<reference evidence="1 2" key="1">
    <citation type="submission" date="2020-04" db="EMBL/GenBank/DDBJ databases">
        <title>Novel species.</title>
        <authorList>
            <person name="Teo W.F.A."/>
            <person name="Lipun K."/>
            <person name="Srisuk N."/>
            <person name="Duangmal K."/>
        </authorList>
    </citation>
    <scope>NUCLEOTIDE SEQUENCE [LARGE SCALE GENOMIC DNA]</scope>
    <source>
        <strain evidence="1 2">K13G38</strain>
    </source>
</reference>
<dbReference type="Proteomes" id="UP000715441">
    <property type="component" value="Unassembled WGS sequence"/>
</dbReference>
<keyword evidence="2" id="KW-1185">Reference proteome</keyword>
<dbReference type="PANTHER" id="PTHR31902:SF22">
    <property type="entry name" value="SLL1203 PROTEIN"/>
    <property type="match status" value="1"/>
</dbReference>
<gene>
    <name evidence="1" type="ORF">HFP15_33745</name>
</gene>
<proteinExistence type="predicted"/>
<organism evidence="1 2">
    <name type="scientific">Amycolatopsis acididurans</name>
    <dbReference type="NCBI Taxonomy" id="2724524"/>
    <lineage>
        <taxon>Bacteria</taxon>
        <taxon>Bacillati</taxon>
        <taxon>Actinomycetota</taxon>
        <taxon>Actinomycetes</taxon>
        <taxon>Pseudonocardiales</taxon>
        <taxon>Pseudonocardiaceae</taxon>
        <taxon>Amycolatopsis</taxon>
    </lineage>
</organism>
<evidence type="ECO:0000313" key="1">
    <source>
        <dbReference type="EMBL" id="NKQ57836.1"/>
    </source>
</evidence>
<accession>A0ABX1JF44</accession>
<dbReference type="EMBL" id="JAAXLS010000043">
    <property type="protein sequence ID" value="NKQ57836.1"/>
    <property type="molecule type" value="Genomic_DNA"/>
</dbReference>
<dbReference type="PANTHER" id="PTHR31902">
    <property type="entry name" value="ACTIN PATCHES DISTAL PROTEIN 1"/>
    <property type="match status" value="1"/>
</dbReference>
<evidence type="ECO:0000313" key="2">
    <source>
        <dbReference type="Proteomes" id="UP000715441"/>
    </source>
</evidence>
<dbReference type="SUPFAM" id="SSF52833">
    <property type="entry name" value="Thioredoxin-like"/>
    <property type="match status" value="1"/>
</dbReference>
<sequence length="316" mass="33309">MPNLSGGREGCPLASSGCATVARLLGGNPAGSATFMTSWLLVEQPGAWSATALETTLGEVIPHDRISALREAGMRPLLVRRPGRHTRTEGGPVTVFVGYGRPGEHWLERIELTDRSQVADLDLEAVARGERGHGQPVDGPLLLVCTHGAKDMCCAVLGRPVANALAEEQPGRVWEVSHVGGDRWAGNLLVVPDGYLHGQLGPAEATLVAKRAVLGQVCPDHLRGRTSAVSGWEQSAEIAIRQRTGLTGVDDVVAVEVRPDRDDSRAVVVAAGGQAYEVIVRHRTGVASDDNRCTGHIALAAYSVGDIRTLTAEAVG</sequence>
<dbReference type="CDD" id="cd03062">
    <property type="entry name" value="TRX_Fd_Sucrase"/>
    <property type="match status" value="1"/>
</dbReference>
<dbReference type="InterPro" id="IPR009737">
    <property type="entry name" value="Aim32/Apd1-like"/>
</dbReference>
<comment type="caution">
    <text evidence="1">The sequence shown here is derived from an EMBL/GenBank/DDBJ whole genome shotgun (WGS) entry which is preliminary data.</text>
</comment>
<dbReference type="RefSeq" id="WP_168521090.1">
    <property type="nucleotide sequence ID" value="NZ_JAAXLS010000043.1"/>
</dbReference>